<dbReference type="InterPro" id="IPR004045">
    <property type="entry name" value="Glutathione_S-Trfase_N"/>
</dbReference>
<dbReference type="Gene3D" id="3.40.30.10">
    <property type="entry name" value="Glutaredoxin"/>
    <property type="match status" value="1"/>
</dbReference>
<sequence>MTIKLYELCGAHDTLLFSPHCWKTRLSLAHKGLDFETVPVPFTQVASTEGEGRRVPIMRDGDTVVEDSFEIAKYLDEKHPDKPKLIGDEALTAFIINWTQTQLHPAVVQLCLMDIYNALAPEDQAFFRTTREKVFGMTLEEFHAKFPKTPDALNKALVPLELTLKKQDFIGGENPQFADYVAFGALQWLRIFTGDTFLPKDNNMARWLNALLDMYDGDGRKAQLAA</sequence>
<feature type="domain" description="GST N-terminal" evidence="1">
    <location>
        <begin position="8"/>
        <end position="83"/>
    </location>
</feature>
<dbReference type="PANTHER" id="PTHR43968">
    <property type="match status" value="1"/>
</dbReference>
<name>A0ABW3FH17_9HYPH</name>
<dbReference type="PROSITE" id="PS50404">
    <property type="entry name" value="GST_NTER"/>
    <property type="match status" value="1"/>
</dbReference>
<reference evidence="3" key="1">
    <citation type="journal article" date="2019" name="Int. J. Syst. Evol. Microbiol.">
        <title>The Global Catalogue of Microorganisms (GCM) 10K type strain sequencing project: providing services to taxonomists for standard genome sequencing and annotation.</title>
        <authorList>
            <consortium name="The Broad Institute Genomics Platform"/>
            <consortium name="The Broad Institute Genome Sequencing Center for Infectious Disease"/>
            <person name="Wu L."/>
            <person name="Ma J."/>
        </authorList>
    </citation>
    <scope>NUCLEOTIDE SEQUENCE [LARGE SCALE GENOMIC DNA]</scope>
    <source>
        <strain evidence="3">CCUG 60023</strain>
    </source>
</reference>
<dbReference type="SUPFAM" id="SSF47616">
    <property type="entry name" value="GST C-terminal domain-like"/>
    <property type="match status" value="1"/>
</dbReference>
<keyword evidence="3" id="KW-1185">Reference proteome</keyword>
<organism evidence="2 3">
    <name type="scientific">Pseudahrensia aquimaris</name>
    <dbReference type="NCBI Taxonomy" id="744461"/>
    <lineage>
        <taxon>Bacteria</taxon>
        <taxon>Pseudomonadati</taxon>
        <taxon>Pseudomonadota</taxon>
        <taxon>Alphaproteobacteria</taxon>
        <taxon>Hyphomicrobiales</taxon>
        <taxon>Ahrensiaceae</taxon>
        <taxon>Pseudahrensia</taxon>
    </lineage>
</organism>
<dbReference type="InterPro" id="IPR050983">
    <property type="entry name" value="GST_Omega/HSP26"/>
</dbReference>
<comment type="caution">
    <text evidence="2">The sequence shown here is derived from an EMBL/GenBank/DDBJ whole genome shotgun (WGS) entry which is preliminary data.</text>
</comment>
<evidence type="ECO:0000313" key="2">
    <source>
        <dbReference type="EMBL" id="MFD0915672.1"/>
    </source>
</evidence>
<dbReference type="RefSeq" id="WP_377211519.1">
    <property type="nucleotide sequence ID" value="NZ_JBHTJV010000003.1"/>
</dbReference>
<dbReference type="Gene3D" id="1.20.1050.10">
    <property type="match status" value="1"/>
</dbReference>
<dbReference type="InterPro" id="IPR036282">
    <property type="entry name" value="Glutathione-S-Trfase_C_sf"/>
</dbReference>
<evidence type="ECO:0000313" key="3">
    <source>
        <dbReference type="Proteomes" id="UP001597101"/>
    </source>
</evidence>
<dbReference type="EMBL" id="JBHTJV010000003">
    <property type="protein sequence ID" value="MFD0915672.1"/>
    <property type="molecule type" value="Genomic_DNA"/>
</dbReference>
<dbReference type="InterPro" id="IPR036249">
    <property type="entry name" value="Thioredoxin-like_sf"/>
</dbReference>
<dbReference type="Pfam" id="PF13417">
    <property type="entry name" value="GST_N_3"/>
    <property type="match status" value="1"/>
</dbReference>
<dbReference type="InterPro" id="IPR054416">
    <property type="entry name" value="GST_UstS-like_C"/>
</dbReference>
<dbReference type="PANTHER" id="PTHR43968:SF6">
    <property type="entry name" value="GLUTATHIONE S-TRANSFERASE OMEGA"/>
    <property type="match status" value="1"/>
</dbReference>
<evidence type="ECO:0000259" key="1">
    <source>
        <dbReference type="PROSITE" id="PS50404"/>
    </source>
</evidence>
<dbReference type="CDD" id="cd03038">
    <property type="entry name" value="GST_N_etherase_LigE"/>
    <property type="match status" value="1"/>
</dbReference>
<dbReference type="Proteomes" id="UP001597101">
    <property type="component" value="Unassembled WGS sequence"/>
</dbReference>
<dbReference type="SUPFAM" id="SSF52833">
    <property type="entry name" value="Thioredoxin-like"/>
    <property type="match status" value="1"/>
</dbReference>
<proteinExistence type="predicted"/>
<gene>
    <name evidence="2" type="ORF">ACFQ14_04570</name>
</gene>
<accession>A0ABW3FH17</accession>
<dbReference type="Pfam" id="PF22041">
    <property type="entry name" value="GST_C_7"/>
    <property type="match status" value="1"/>
</dbReference>
<protein>
    <submittedName>
        <fullName evidence="2">Glutathione S-transferase family protein</fullName>
    </submittedName>
</protein>